<dbReference type="Pfam" id="PF00990">
    <property type="entry name" value="GGDEF"/>
    <property type="match status" value="1"/>
</dbReference>
<dbReference type="PROSITE" id="PS50887">
    <property type="entry name" value="GGDEF"/>
    <property type="match status" value="1"/>
</dbReference>
<evidence type="ECO:0000313" key="5">
    <source>
        <dbReference type="Proteomes" id="UP001154240"/>
    </source>
</evidence>
<accession>A0A9X4MGY0</accession>
<dbReference type="InterPro" id="IPR035965">
    <property type="entry name" value="PAS-like_dom_sf"/>
</dbReference>
<dbReference type="SMART" id="SM00267">
    <property type="entry name" value="GGDEF"/>
    <property type="match status" value="1"/>
</dbReference>
<dbReference type="Gene3D" id="3.30.450.20">
    <property type="entry name" value="PAS domain"/>
    <property type="match status" value="2"/>
</dbReference>
<dbReference type="SUPFAM" id="SSF55073">
    <property type="entry name" value="Nucleotide cyclase"/>
    <property type="match status" value="1"/>
</dbReference>
<keyword evidence="1" id="KW-0472">Membrane</keyword>
<keyword evidence="1" id="KW-0812">Transmembrane</keyword>
<dbReference type="PROSITE" id="PS50113">
    <property type="entry name" value="PAC"/>
    <property type="match status" value="1"/>
</dbReference>
<dbReference type="AlphaFoldDB" id="A0A9X4MGY0"/>
<dbReference type="InterPro" id="IPR000160">
    <property type="entry name" value="GGDEF_dom"/>
</dbReference>
<dbReference type="InterPro" id="IPR052163">
    <property type="entry name" value="DGC-Regulatory_Protein"/>
</dbReference>
<evidence type="ECO:0000313" key="4">
    <source>
        <dbReference type="EMBL" id="MDG4477046.1"/>
    </source>
</evidence>
<dbReference type="Pfam" id="PF13188">
    <property type="entry name" value="PAS_8"/>
    <property type="match status" value="1"/>
</dbReference>
<name>A0A9X4MGY0_9BACT</name>
<evidence type="ECO:0000256" key="1">
    <source>
        <dbReference type="SAM" id="Phobius"/>
    </source>
</evidence>
<dbReference type="CDD" id="cd01949">
    <property type="entry name" value="GGDEF"/>
    <property type="match status" value="1"/>
</dbReference>
<reference evidence="4" key="1">
    <citation type="journal article" date="2022" name="bioRxiv">
        <title>Thiovibrio frasassiensisgen. nov., sp. nov., an autotrophic, elemental sulfur disproportionating bacterium isolated from sulfidic karst sediment, and proposal of Thiovibrionaceae fam. nov.</title>
        <authorList>
            <person name="Aronson H."/>
            <person name="Thomas C."/>
            <person name="Bhattacharyya M."/>
            <person name="Eckstein S."/>
            <person name="Jensen S."/>
            <person name="Barco R."/>
            <person name="Macalady J."/>
            <person name="Amend J."/>
        </authorList>
    </citation>
    <scope>NUCLEOTIDE SEQUENCE</scope>
    <source>
        <strain evidence="4">RS19-109</strain>
    </source>
</reference>
<dbReference type="InterPro" id="IPR000700">
    <property type="entry name" value="PAS-assoc_C"/>
</dbReference>
<dbReference type="InterPro" id="IPR029787">
    <property type="entry name" value="Nucleotide_cyclase"/>
</dbReference>
<evidence type="ECO:0000259" key="3">
    <source>
        <dbReference type="PROSITE" id="PS50887"/>
    </source>
</evidence>
<dbReference type="InterPro" id="IPR000014">
    <property type="entry name" value="PAS"/>
</dbReference>
<proteinExistence type="predicted"/>
<keyword evidence="1" id="KW-1133">Transmembrane helix</keyword>
<keyword evidence="5" id="KW-1185">Reference proteome</keyword>
<organism evidence="4 5">
    <name type="scientific">Thiovibrio frasassiensis</name>
    <dbReference type="NCBI Taxonomy" id="2984131"/>
    <lineage>
        <taxon>Bacteria</taxon>
        <taxon>Pseudomonadati</taxon>
        <taxon>Thermodesulfobacteriota</taxon>
        <taxon>Desulfobulbia</taxon>
        <taxon>Desulfobulbales</taxon>
        <taxon>Thiovibrionaceae</taxon>
        <taxon>Thiovibrio</taxon>
    </lineage>
</organism>
<feature type="transmembrane region" description="Helical" evidence="1">
    <location>
        <begin position="39"/>
        <end position="58"/>
    </location>
</feature>
<evidence type="ECO:0000259" key="2">
    <source>
        <dbReference type="PROSITE" id="PS50113"/>
    </source>
</evidence>
<sequence>MKQISPSRLFLLLTLVIGLTELAIMTFLDKFSFSPFSSGLLDTFFLLLILAPFLYLFVYKPFQQNIRQLTQTNEKMESSHNRLLSVLDGIDAIVYVADMQTYEVLFINDYMKKIFGDITGQICWQSIQTGQDGPCPFCSNDKLVDTNGIPLEGYSWEFQNTVNGHWYHIYDRAIRWIDGRIVRLEIATDISHRKESEEKIQEQNRFLQSVIESLPYPFYVIDVDSYEVELSNTIAAHAGITTGKKCFTATHNSDTPCNSEEHECPLNLVRTKREPVIVEHIHTDAKGKAEHVEVHGYPIADQNGAITKMIEYQIDITERKKAEEMLQQISVTDEMTGLYNRRGFLMLAEKQIQIADRTPGEIYVLYADCDHLKAINDTLGHRAGDTFIKETADLLKETFRKSDIIGRLGGDEFVVLLLDEAGKESNATLKARMAAAITARKQQPDRNYPFALSYGITRYNKENPCSMEKLLTRADRLMYENKRGVA</sequence>
<dbReference type="PANTHER" id="PTHR46663:SF4">
    <property type="entry name" value="DIGUANYLATE CYCLASE DGCT-RELATED"/>
    <property type="match status" value="1"/>
</dbReference>
<dbReference type="InterPro" id="IPR013656">
    <property type="entry name" value="PAS_4"/>
</dbReference>
<dbReference type="Proteomes" id="UP001154240">
    <property type="component" value="Unassembled WGS sequence"/>
</dbReference>
<dbReference type="Pfam" id="PF08448">
    <property type="entry name" value="PAS_4"/>
    <property type="match status" value="1"/>
</dbReference>
<reference evidence="4" key="2">
    <citation type="submission" date="2022-10" db="EMBL/GenBank/DDBJ databases">
        <authorList>
            <person name="Aronson H.S."/>
        </authorList>
    </citation>
    <scope>NUCLEOTIDE SEQUENCE</scope>
    <source>
        <strain evidence="4">RS19-109</strain>
    </source>
</reference>
<dbReference type="InterPro" id="IPR043128">
    <property type="entry name" value="Rev_trsase/Diguanyl_cyclase"/>
</dbReference>
<dbReference type="EMBL" id="JAPHEH010000001">
    <property type="protein sequence ID" value="MDG4477046.1"/>
    <property type="molecule type" value="Genomic_DNA"/>
</dbReference>
<feature type="domain" description="PAC" evidence="2">
    <location>
        <begin position="271"/>
        <end position="328"/>
    </location>
</feature>
<dbReference type="SUPFAM" id="SSF55785">
    <property type="entry name" value="PYP-like sensor domain (PAS domain)"/>
    <property type="match status" value="2"/>
</dbReference>
<dbReference type="NCBIfam" id="TIGR00254">
    <property type="entry name" value="GGDEF"/>
    <property type="match status" value="1"/>
</dbReference>
<gene>
    <name evidence="4" type="ORF">OLX77_12870</name>
</gene>
<comment type="caution">
    <text evidence="4">The sequence shown here is derived from an EMBL/GenBank/DDBJ whole genome shotgun (WGS) entry which is preliminary data.</text>
</comment>
<dbReference type="Gene3D" id="3.30.70.270">
    <property type="match status" value="1"/>
</dbReference>
<feature type="domain" description="GGDEF" evidence="3">
    <location>
        <begin position="360"/>
        <end position="486"/>
    </location>
</feature>
<protein>
    <submittedName>
        <fullName evidence="4">Sensor domain-containing diguanylate cyclase</fullName>
    </submittedName>
</protein>
<dbReference type="NCBIfam" id="TIGR00229">
    <property type="entry name" value="sensory_box"/>
    <property type="match status" value="1"/>
</dbReference>
<dbReference type="PANTHER" id="PTHR46663">
    <property type="entry name" value="DIGUANYLATE CYCLASE DGCT-RELATED"/>
    <property type="match status" value="1"/>
</dbReference>
<dbReference type="RefSeq" id="WP_307634011.1">
    <property type="nucleotide sequence ID" value="NZ_JAPHEH010000001.1"/>
</dbReference>